<dbReference type="AlphaFoldDB" id="A0A402A339"/>
<keyword evidence="2" id="KW-1185">Reference proteome</keyword>
<reference evidence="2" key="1">
    <citation type="submission" date="2018-12" db="EMBL/GenBank/DDBJ databases">
        <title>Tengunoibacter tsumagoiensis gen. nov., sp. nov., Dictyobacter kobayashii sp. nov., D. alpinus sp. nov., and D. joshuensis sp. nov. and description of Dictyobacteraceae fam. nov. within the order Ktedonobacterales isolated from Tengu-no-mugimeshi.</title>
        <authorList>
            <person name="Wang C.M."/>
            <person name="Zheng Y."/>
            <person name="Sakai Y."/>
            <person name="Toyoda A."/>
            <person name="Minakuchi Y."/>
            <person name="Abe K."/>
            <person name="Yokota A."/>
            <person name="Yabe S."/>
        </authorList>
    </citation>
    <scope>NUCLEOTIDE SEQUENCE [LARGE SCALE GENOMIC DNA]</scope>
    <source>
        <strain evidence="2">Uno3</strain>
    </source>
</reference>
<accession>A0A402A339</accession>
<evidence type="ECO:0000313" key="1">
    <source>
        <dbReference type="EMBL" id="GCE13567.1"/>
    </source>
</evidence>
<comment type="caution">
    <text evidence="1">The sequence shown here is derived from an EMBL/GenBank/DDBJ whole genome shotgun (WGS) entry which is preliminary data.</text>
</comment>
<sequence length="71" mass="7982">MNGYIGIRGGVVCWSTVNICKANAYSPLRKDESMLSNSTDNGENCKKTGYFFHQNKDCGECHEEEEKASRE</sequence>
<gene>
    <name evidence="1" type="ORF">KTT_34260</name>
</gene>
<dbReference type="EMBL" id="BIFR01000001">
    <property type="protein sequence ID" value="GCE13567.1"/>
    <property type="molecule type" value="Genomic_DNA"/>
</dbReference>
<proteinExistence type="predicted"/>
<organism evidence="1 2">
    <name type="scientific">Tengunoibacter tsumagoiensis</name>
    <dbReference type="NCBI Taxonomy" id="2014871"/>
    <lineage>
        <taxon>Bacteria</taxon>
        <taxon>Bacillati</taxon>
        <taxon>Chloroflexota</taxon>
        <taxon>Ktedonobacteria</taxon>
        <taxon>Ktedonobacterales</taxon>
        <taxon>Dictyobacteraceae</taxon>
        <taxon>Tengunoibacter</taxon>
    </lineage>
</organism>
<protein>
    <submittedName>
        <fullName evidence="1">Uncharacterized protein</fullName>
    </submittedName>
</protein>
<name>A0A402A339_9CHLR</name>
<evidence type="ECO:0000313" key="2">
    <source>
        <dbReference type="Proteomes" id="UP000287352"/>
    </source>
</evidence>
<dbReference type="Proteomes" id="UP000287352">
    <property type="component" value="Unassembled WGS sequence"/>
</dbReference>